<evidence type="ECO:0000259" key="6">
    <source>
        <dbReference type="Pfam" id="PF09864"/>
    </source>
</evidence>
<protein>
    <submittedName>
        <fullName evidence="7">MliC family protein</fullName>
    </submittedName>
</protein>
<reference evidence="8" key="1">
    <citation type="journal article" date="2019" name="Int. J. Syst. Evol. Microbiol.">
        <title>The Global Catalogue of Microorganisms (GCM) 10K type strain sequencing project: providing services to taxonomists for standard genome sequencing and annotation.</title>
        <authorList>
            <consortium name="The Broad Institute Genomics Platform"/>
            <consortium name="The Broad Institute Genome Sequencing Center for Infectious Disease"/>
            <person name="Wu L."/>
            <person name="Ma J."/>
        </authorList>
    </citation>
    <scope>NUCLEOTIDE SEQUENCE [LARGE SCALE GENOMIC DNA]</scope>
    <source>
        <strain evidence="8">CCUG 61697</strain>
    </source>
</reference>
<dbReference type="Proteomes" id="UP001597102">
    <property type="component" value="Unassembled WGS sequence"/>
</dbReference>
<name>A0ABW3JDW8_9HYPH</name>
<feature type="domain" description="C-type lysozyme inhibitor" evidence="6">
    <location>
        <begin position="40"/>
        <end position="104"/>
    </location>
</feature>
<keyword evidence="8" id="KW-1185">Reference proteome</keyword>
<keyword evidence="1 5" id="KW-0732">Signal</keyword>
<organism evidence="7 8">
    <name type="scientific">Methyloligella solikamskensis</name>
    <dbReference type="NCBI Taxonomy" id="1177756"/>
    <lineage>
        <taxon>Bacteria</taxon>
        <taxon>Pseudomonadati</taxon>
        <taxon>Pseudomonadota</taxon>
        <taxon>Alphaproteobacteria</taxon>
        <taxon>Hyphomicrobiales</taxon>
        <taxon>Hyphomicrobiaceae</taxon>
        <taxon>Methyloligella</taxon>
    </lineage>
</organism>
<dbReference type="InterPro" id="IPR018660">
    <property type="entry name" value="MliC"/>
</dbReference>
<dbReference type="EMBL" id="JBHTJO010000002">
    <property type="protein sequence ID" value="MFD0988274.1"/>
    <property type="molecule type" value="Genomic_DNA"/>
</dbReference>
<evidence type="ECO:0000256" key="3">
    <source>
        <dbReference type="ARBA" id="ARBA00023139"/>
    </source>
</evidence>
<evidence type="ECO:0000256" key="5">
    <source>
        <dbReference type="SAM" id="SignalP"/>
    </source>
</evidence>
<feature type="chain" id="PRO_5046558110" evidence="5">
    <location>
        <begin position="30"/>
        <end position="118"/>
    </location>
</feature>
<dbReference type="Pfam" id="PF09864">
    <property type="entry name" value="MliC"/>
    <property type="match status" value="1"/>
</dbReference>
<keyword evidence="2" id="KW-0472">Membrane</keyword>
<keyword evidence="4" id="KW-0449">Lipoprotein</keyword>
<evidence type="ECO:0000313" key="8">
    <source>
        <dbReference type="Proteomes" id="UP001597102"/>
    </source>
</evidence>
<comment type="caution">
    <text evidence="7">The sequence shown here is derived from an EMBL/GenBank/DDBJ whole genome shotgun (WGS) entry which is preliminary data.</text>
</comment>
<gene>
    <name evidence="7" type="ORF">ACFQ2F_14330</name>
</gene>
<sequence length="118" mass="12610">MPASLVTKHTPLLLAALLMSMAVPASVQADDAKPIAEAVFKCDGDKAIDATFYDDKVDLTLSDGRSMDLPQVISGSGARYANADESFVFWNKGNTAFVTEGPDETMTFENCIDEKDAG</sequence>
<evidence type="ECO:0000313" key="7">
    <source>
        <dbReference type="EMBL" id="MFD0988274.1"/>
    </source>
</evidence>
<feature type="signal peptide" evidence="5">
    <location>
        <begin position="1"/>
        <end position="29"/>
    </location>
</feature>
<evidence type="ECO:0000256" key="1">
    <source>
        <dbReference type="ARBA" id="ARBA00022729"/>
    </source>
</evidence>
<keyword evidence="3" id="KW-0564">Palmitate</keyword>
<dbReference type="InterPro" id="IPR036328">
    <property type="entry name" value="MliC_sf"/>
</dbReference>
<dbReference type="RefSeq" id="WP_379091202.1">
    <property type="nucleotide sequence ID" value="NZ_JBHTJO010000002.1"/>
</dbReference>
<evidence type="ECO:0000256" key="4">
    <source>
        <dbReference type="ARBA" id="ARBA00023288"/>
    </source>
</evidence>
<accession>A0ABW3JDW8</accession>
<evidence type="ECO:0000256" key="2">
    <source>
        <dbReference type="ARBA" id="ARBA00023136"/>
    </source>
</evidence>
<dbReference type="Gene3D" id="2.40.128.200">
    <property type="match status" value="1"/>
</dbReference>
<dbReference type="SUPFAM" id="SSF141488">
    <property type="entry name" value="YdhA-like"/>
    <property type="match status" value="1"/>
</dbReference>
<proteinExistence type="predicted"/>